<evidence type="ECO:0000256" key="1">
    <source>
        <dbReference type="ARBA" id="ARBA00008455"/>
    </source>
</evidence>
<keyword evidence="3" id="KW-1015">Disulfide bond</keyword>
<keyword evidence="5" id="KW-0812">Transmembrane</keyword>
<feature type="non-terminal residue" evidence="9">
    <location>
        <position position="1"/>
    </location>
</feature>
<dbReference type="PRINTS" id="PR00705">
    <property type="entry name" value="PAPAIN"/>
</dbReference>
<dbReference type="PROSITE" id="PS00640">
    <property type="entry name" value="THIOL_PROTEASE_ASN"/>
    <property type="match status" value="1"/>
</dbReference>
<dbReference type="Pfam" id="PF08246">
    <property type="entry name" value="Inhibitor_I29"/>
    <property type="match status" value="1"/>
</dbReference>
<comment type="similarity">
    <text evidence="1">Belongs to the peptidase C1 family.</text>
</comment>
<dbReference type="CDD" id="cd02248">
    <property type="entry name" value="Peptidase_C1A"/>
    <property type="match status" value="1"/>
</dbReference>
<evidence type="ECO:0000256" key="5">
    <source>
        <dbReference type="SAM" id="Phobius"/>
    </source>
</evidence>
<dbReference type="SMART" id="SM00645">
    <property type="entry name" value="Pept_C1"/>
    <property type="match status" value="1"/>
</dbReference>
<feature type="compositionally biased region" description="Low complexity" evidence="4">
    <location>
        <begin position="447"/>
        <end position="466"/>
    </location>
</feature>
<dbReference type="SMART" id="SM00848">
    <property type="entry name" value="Inhibitor_I29"/>
    <property type="match status" value="1"/>
</dbReference>
<reference evidence="9" key="1">
    <citation type="submission" date="2023-10" db="EMBL/GenBank/DDBJ databases">
        <authorList>
            <person name="Chen Y."/>
            <person name="Shah S."/>
            <person name="Dougan E. K."/>
            <person name="Thang M."/>
            <person name="Chan C."/>
        </authorList>
    </citation>
    <scope>NUCLEOTIDE SEQUENCE [LARGE SCALE GENOMIC DNA]</scope>
</reference>
<dbReference type="Pfam" id="PF00112">
    <property type="entry name" value="Peptidase_C1"/>
    <property type="match status" value="1"/>
</dbReference>
<evidence type="ECO:0000256" key="3">
    <source>
        <dbReference type="ARBA" id="ARBA00023157"/>
    </source>
</evidence>
<gene>
    <name evidence="9" type="ORF">PCOR1329_LOCUS55899</name>
</gene>
<feature type="compositionally biased region" description="Pro residues" evidence="4">
    <location>
        <begin position="9"/>
        <end position="20"/>
    </location>
</feature>
<dbReference type="Proteomes" id="UP001189429">
    <property type="component" value="Unassembled WGS sequence"/>
</dbReference>
<evidence type="ECO:0008006" key="11">
    <source>
        <dbReference type="Google" id="ProtNLM"/>
    </source>
</evidence>
<dbReference type="SUPFAM" id="SSF54001">
    <property type="entry name" value="Cysteine proteinases"/>
    <property type="match status" value="1"/>
</dbReference>
<feature type="transmembrane region" description="Helical" evidence="5">
    <location>
        <begin position="404"/>
        <end position="426"/>
    </location>
</feature>
<dbReference type="PROSITE" id="PS00639">
    <property type="entry name" value="THIOL_PROTEASE_HIS"/>
    <property type="match status" value="1"/>
</dbReference>
<feature type="domain" description="Peptidase C1A papain C-terminal" evidence="7">
    <location>
        <begin position="169"/>
        <end position="391"/>
    </location>
</feature>
<dbReference type="InterPro" id="IPR025661">
    <property type="entry name" value="Pept_asp_AS"/>
</dbReference>
<feature type="domain" description="Cathepsin propeptide inhibitor" evidence="8">
    <location>
        <begin position="79"/>
        <end position="136"/>
    </location>
</feature>
<dbReference type="InterPro" id="IPR013201">
    <property type="entry name" value="Prot_inhib_I29"/>
</dbReference>
<evidence type="ECO:0000256" key="6">
    <source>
        <dbReference type="SAM" id="SignalP"/>
    </source>
</evidence>
<evidence type="ECO:0000313" key="9">
    <source>
        <dbReference type="EMBL" id="CAK0869596.1"/>
    </source>
</evidence>
<keyword evidence="5" id="KW-0472">Membrane</keyword>
<feature type="signal peptide" evidence="6">
    <location>
        <begin position="1"/>
        <end position="42"/>
    </location>
</feature>
<evidence type="ECO:0000313" key="10">
    <source>
        <dbReference type="Proteomes" id="UP001189429"/>
    </source>
</evidence>
<evidence type="ECO:0000259" key="8">
    <source>
        <dbReference type="SMART" id="SM00848"/>
    </source>
</evidence>
<name>A0ABN9V9E5_9DINO</name>
<dbReference type="InterPro" id="IPR013128">
    <property type="entry name" value="Peptidase_C1A"/>
</dbReference>
<dbReference type="InterPro" id="IPR000169">
    <property type="entry name" value="Pept_cys_AS"/>
</dbReference>
<feature type="region of interest" description="Disordered" evidence="4">
    <location>
        <begin position="447"/>
        <end position="486"/>
    </location>
</feature>
<evidence type="ECO:0000256" key="4">
    <source>
        <dbReference type="SAM" id="MobiDB-lite"/>
    </source>
</evidence>
<comment type="caution">
    <text evidence="9">The sequence shown here is derived from an EMBL/GenBank/DDBJ whole genome shotgun (WGS) entry which is preliminary data.</text>
</comment>
<accession>A0ABN9V9E5</accession>
<dbReference type="Gene3D" id="3.90.70.10">
    <property type="entry name" value="Cysteine proteinases"/>
    <property type="match status" value="1"/>
</dbReference>
<dbReference type="EMBL" id="CAUYUJ010016865">
    <property type="protein sequence ID" value="CAK0869596.1"/>
    <property type="molecule type" value="Genomic_DNA"/>
</dbReference>
<keyword evidence="5" id="KW-1133">Transmembrane helix</keyword>
<dbReference type="InterPro" id="IPR025660">
    <property type="entry name" value="Pept_his_AS"/>
</dbReference>
<keyword evidence="6" id="KW-0732">Signal</keyword>
<organism evidence="9 10">
    <name type="scientific">Prorocentrum cordatum</name>
    <dbReference type="NCBI Taxonomy" id="2364126"/>
    <lineage>
        <taxon>Eukaryota</taxon>
        <taxon>Sar</taxon>
        <taxon>Alveolata</taxon>
        <taxon>Dinophyceae</taxon>
        <taxon>Prorocentrales</taxon>
        <taxon>Prorocentraceae</taxon>
        <taxon>Prorocentrum</taxon>
    </lineage>
</organism>
<protein>
    <recommendedName>
        <fullName evidence="11">Cysteine protease</fullName>
    </recommendedName>
</protein>
<sequence length="511" mass="52460">PASSVRAIPVPPPPRRPMPMGPAAAVASGALLLSAAVVLGEGAPPPSLRGPPVVLTQAAPADAPAPAGARQAGAVREAFEAFVVRFGRSYADDAEREARFAVFAANYAAIEAHNADAERSYELGVNSFADLAPEDFAASHGLGLWAPPEGNESGLPMLGAHEYSNLTALPAEVDWRKKGAVTDVKNQGHCGACWAFATAGALEGAWQIGTGLLVDFSEQQFVDCVTPPQGMRGCGGGNVELALQYGSQTAVCNAASYPYTAARGTCRSSSCSVVGIPNGGITGFKQVPRGNAASLLSAVAQQPVAIAVQADQLVFQLYKGGIIQEGMQCGPTRVDHAVLVVGYGSESGQNYWIVKNSWGPTWGESGYVRIARDGGGTFGVCRILTDPSYAVIDSSKVVPPDMTASLVLGVLFVAVILCVCLGCFLYKRCSRSGGARSVAPLLAAQPRAAPRARPQAQPAPQAARLAAWREQRAASRGQPAAAAGGGARLDEIKSAAGAGSGGSRLALRGAS</sequence>
<feature type="chain" id="PRO_5047203804" description="Cysteine protease" evidence="6">
    <location>
        <begin position="43"/>
        <end position="511"/>
    </location>
</feature>
<proteinExistence type="inferred from homology"/>
<dbReference type="InterPro" id="IPR038765">
    <property type="entry name" value="Papain-like_cys_pep_sf"/>
</dbReference>
<keyword evidence="2" id="KW-0865">Zymogen</keyword>
<dbReference type="PANTHER" id="PTHR12411">
    <property type="entry name" value="CYSTEINE PROTEASE FAMILY C1-RELATED"/>
    <property type="match status" value="1"/>
</dbReference>
<dbReference type="PROSITE" id="PS00139">
    <property type="entry name" value="THIOL_PROTEASE_CYS"/>
    <property type="match status" value="1"/>
</dbReference>
<keyword evidence="10" id="KW-1185">Reference proteome</keyword>
<dbReference type="InterPro" id="IPR039417">
    <property type="entry name" value="Peptidase_C1A_papain-like"/>
</dbReference>
<dbReference type="InterPro" id="IPR000668">
    <property type="entry name" value="Peptidase_C1A_C"/>
</dbReference>
<evidence type="ECO:0000259" key="7">
    <source>
        <dbReference type="SMART" id="SM00645"/>
    </source>
</evidence>
<feature type="region of interest" description="Disordered" evidence="4">
    <location>
        <begin position="1"/>
        <end position="21"/>
    </location>
</feature>
<evidence type="ECO:0000256" key="2">
    <source>
        <dbReference type="ARBA" id="ARBA00023145"/>
    </source>
</evidence>